<comment type="caution">
    <text evidence="3">The sequence shown here is derived from an EMBL/GenBank/DDBJ whole genome shotgun (WGS) entry which is preliminary data.</text>
</comment>
<protein>
    <recommendedName>
        <fullName evidence="2">Ribosomal RNA methyltransferase FtsJ domain-containing protein</fullName>
    </recommendedName>
</protein>
<organism evidence="3 4">
    <name type="scientific">Candidatus Yanofskybacteria bacterium RIFCSPHIGHO2_02_FULL_43_15c</name>
    <dbReference type="NCBI Taxonomy" id="1802679"/>
    <lineage>
        <taxon>Bacteria</taxon>
        <taxon>Candidatus Yanofskyibacteriota</taxon>
    </lineage>
</organism>
<dbReference type="Proteomes" id="UP000178197">
    <property type="component" value="Unassembled WGS sequence"/>
</dbReference>
<dbReference type="GO" id="GO:0003723">
    <property type="term" value="F:RNA binding"/>
    <property type="evidence" value="ECO:0007669"/>
    <property type="project" value="UniProtKB-KW"/>
</dbReference>
<feature type="domain" description="Ribosomal RNA methyltransferase FtsJ" evidence="2">
    <location>
        <begin position="3"/>
        <end position="135"/>
    </location>
</feature>
<dbReference type="InterPro" id="IPR047048">
    <property type="entry name" value="TlyA"/>
</dbReference>
<keyword evidence="1" id="KW-0694">RNA-binding</keyword>
<dbReference type="SUPFAM" id="SSF53335">
    <property type="entry name" value="S-adenosyl-L-methionine-dependent methyltransferases"/>
    <property type="match status" value="1"/>
</dbReference>
<dbReference type="GO" id="GO:0032259">
    <property type="term" value="P:methylation"/>
    <property type="evidence" value="ECO:0007669"/>
    <property type="project" value="InterPro"/>
</dbReference>
<dbReference type="GO" id="GO:0008168">
    <property type="term" value="F:methyltransferase activity"/>
    <property type="evidence" value="ECO:0007669"/>
    <property type="project" value="InterPro"/>
</dbReference>
<dbReference type="InterPro" id="IPR029063">
    <property type="entry name" value="SAM-dependent_MTases_sf"/>
</dbReference>
<dbReference type="Gene3D" id="3.40.50.150">
    <property type="entry name" value="Vaccinia Virus protein VP39"/>
    <property type="match status" value="1"/>
</dbReference>
<name>A0A1F8FDS1_9BACT</name>
<gene>
    <name evidence="3" type="ORF">A3C71_01995</name>
</gene>
<dbReference type="InterPro" id="IPR002877">
    <property type="entry name" value="RNA_MeTrfase_FtsJ_dom"/>
</dbReference>
<accession>A0A1F8FDS1</accession>
<reference evidence="3 4" key="1">
    <citation type="journal article" date="2016" name="Nat. Commun.">
        <title>Thousands of microbial genomes shed light on interconnected biogeochemical processes in an aquifer system.</title>
        <authorList>
            <person name="Anantharaman K."/>
            <person name="Brown C.T."/>
            <person name="Hug L.A."/>
            <person name="Sharon I."/>
            <person name="Castelle C.J."/>
            <person name="Probst A.J."/>
            <person name="Thomas B.C."/>
            <person name="Singh A."/>
            <person name="Wilkins M.J."/>
            <person name="Karaoz U."/>
            <person name="Brodie E.L."/>
            <person name="Williams K.H."/>
            <person name="Hubbard S.S."/>
            <person name="Banfield J.F."/>
        </authorList>
    </citation>
    <scope>NUCLEOTIDE SEQUENCE [LARGE SCALE GENOMIC DNA]</scope>
</reference>
<dbReference type="EMBL" id="MGJT01000033">
    <property type="protein sequence ID" value="OGN11335.1"/>
    <property type="molecule type" value="Genomic_DNA"/>
</dbReference>
<evidence type="ECO:0000259" key="2">
    <source>
        <dbReference type="Pfam" id="PF01728"/>
    </source>
</evidence>
<evidence type="ECO:0000256" key="1">
    <source>
        <dbReference type="ARBA" id="ARBA00022884"/>
    </source>
</evidence>
<dbReference type="PANTHER" id="PTHR32319">
    <property type="entry name" value="BACTERIAL HEMOLYSIN-LIKE PROTEIN"/>
    <property type="match status" value="1"/>
</dbReference>
<sequence>MKYASRAGEKLEHALNTFKIKAGGLICADFGSSTGGFVDCLLQAGAKKIYAIETGYGVLDWKLRNDERVVVMERTNAMHLTLPEPVDLITIDTSWTKLEKIIPNALNNLKEKGQIIALVKPHYEAEPKMLRHGKLLDEFIPVVLKNVKDKLTSLTVEITGEAESPLLGGKGKNKEYLFYILSERS</sequence>
<evidence type="ECO:0000313" key="3">
    <source>
        <dbReference type="EMBL" id="OGN11335.1"/>
    </source>
</evidence>
<dbReference type="AlphaFoldDB" id="A0A1F8FDS1"/>
<dbReference type="Pfam" id="PF01728">
    <property type="entry name" value="FtsJ"/>
    <property type="match status" value="1"/>
</dbReference>
<dbReference type="PANTHER" id="PTHR32319:SF0">
    <property type="entry name" value="BACTERIAL HEMOLYSIN-LIKE PROTEIN"/>
    <property type="match status" value="1"/>
</dbReference>
<proteinExistence type="predicted"/>
<evidence type="ECO:0000313" key="4">
    <source>
        <dbReference type="Proteomes" id="UP000178197"/>
    </source>
</evidence>